<dbReference type="SUPFAM" id="SSF53756">
    <property type="entry name" value="UDP-Glycosyltransferase/glycogen phosphorylase"/>
    <property type="match status" value="1"/>
</dbReference>
<protein>
    <submittedName>
        <fullName evidence="4">Putative glycosyltransferase</fullName>
    </submittedName>
</protein>
<dbReference type="RefSeq" id="WP_096582154.1">
    <property type="nucleotide sequence ID" value="NZ_CAWNJS010000001.1"/>
</dbReference>
<name>A0A1Z4N8U5_9CYAN</name>
<feature type="domain" description="Glycosyl transferase family 1" evidence="2">
    <location>
        <begin position="194"/>
        <end position="346"/>
    </location>
</feature>
<evidence type="ECO:0000259" key="2">
    <source>
        <dbReference type="Pfam" id="PF00534"/>
    </source>
</evidence>
<dbReference type="PANTHER" id="PTHR46401:SF2">
    <property type="entry name" value="GLYCOSYLTRANSFERASE WBBK-RELATED"/>
    <property type="match status" value="1"/>
</dbReference>
<proteinExistence type="predicted"/>
<dbReference type="EMBL" id="AP018248">
    <property type="protein sequence ID" value="BAZ02144.1"/>
    <property type="molecule type" value="Genomic_DNA"/>
</dbReference>
<dbReference type="CDD" id="cd03809">
    <property type="entry name" value="GT4_MtfB-like"/>
    <property type="match status" value="1"/>
</dbReference>
<gene>
    <name evidence="4" type="ORF">NIES37_61530</name>
</gene>
<evidence type="ECO:0000313" key="5">
    <source>
        <dbReference type="Proteomes" id="UP000218785"/>
    </source>
</evidence>
<dbReference type="Pfam" id="PF13439">
    <property type="entry name" value="Glyco_transf_4"/>
    <property type="match status" value="1"/>
</dbReference>
<dbReference type="AlphaFoldDB" id="A0A1Z4N8U5"/>
<organism evidence="4 5">
    <name type="scientific">Tolypothrix tenuis PCC 7101</name>
    <dbReference type="NCBI Taxonomy" id="231146"/>
    <lineage>
        <taxon>Bacteria</taxon>
        <taxon>Bacillati</taxon>
        <taxon>Cyanobacteriota</taxon>
        <taxon>Cyanophyceae</taxon>
        <taxon>Nostocales</taxon>
        <taxon>Tolypothrichaceae</taxon>
        <taxon>Tolypothrix</taxon>
    </lineage>
</organism>
<dbReference type="InterPro" id="IPR028098">
    <property type="entry name" value="Glyco_trans_4-like_N"/>
</dbReference>
<keyword evidence="1 4" id="KW-0808">Transferase</keyword>
<feature type="domain" description="Glycosyltransferase subfamily 4-like N-terminal" evidence="3">
    <location>
        <begin position="16"/>
        <end position="182"/>
    </location>
</feature>
<dbReference type="KEGG" id="ttq:NIES37_61530"/>
<evidence type="ECO:0000259" key="3">
    <source>
        <dbReference type="Pfam" id="PF13439"/>
    </source>
</evidence>
<accession>A0A1Z4N8U5</accession>
<dbReference type="Pfam" id="PF00534">
    <property type="entry name" value="Glycos_transf_1"/>
    <property type="match status" value="1"/>
</dbReference>
<dbReference type="Proteomes" id="UP000218785">
    <property type="component" value="Chromosome"/>
</dbReference>
<reference evidence="4 5" key="1">
    <citation type="submission" date="2017-06" db="EMBL/GenBank/DDBJ databases">
        <title>Genome sequencing of cyanobaciteial culture collection at National Institute for Environmental Studies (NIES).</title>
        <authorList>
            <person name="Hirose Y."/>
            <person name="Shimura Y."/>
            <person name="Fujisawa T."/>
            <person name="Nakamura Y."/>
            <person name="Kawachi M."/>
        </authorList>
    </citation>
    <scope>NUCLEOTIDE SEQUENCE [LARGE SCALE GENOMIC DNA]</scope>
    <source>
        <strain evidence="4 5">NIES-37</strain>
    </source>
</reference>
<dbReference type="GO" id="GO:0009103">
    <property type="term" value="P:lipopolysaccharide biosynthetic process"/>
    <property type="evidence" value="ECO:0007669"/>
    <property type="project" value="TreeGrafter"/>
</dbReference>
<sequence length="371" mass="42115">MHLLIAALHRPTKPTGVCRHAANLAKCLADTDKVSKVSLIIGSWQKAYFEESFSIESEKIKLVIVDLNNTALQRNVWYLWGLPQLARQHYADLIHLSFPLPFIRQLFPCPVVTTIHDLYPYEYPENFGYPNVIFNQLFLKQCISNSDGLSCVSQSTLDKLQEYFPKIEKRKQTAVIYNYVDFSHVTSQAIKSTNIKSPFLLAVAQHRKNKNLDILIKSYHLLLNNNQINDATQLIIVGSTGPETENIHNQIPALSLQDRILLMTSIKDEELRWLYENCQLLVVPSSTEGFCLPLAEALSLACKVVCSNIPIFREIGNDNCNYFGLEGDVTQNLANAITKSLSNQDSDAIVPDQRFSKINTANQYLKFYDMI</sequence>
<keyword evidence="5" id="KW-1185">Reference proteome</keyword>
<dbReference type="PANTHER" id="PTHR46401">
    <property type="entry name" value="GLYCOSYLTRANSFERASE WBBK-RELATED"/>
    <property type="match status" value="1"/>
</dbReference>
<dbReference type="Gene3D" id="3.40.50.2000">
    <property type="entry name" value="Glycogen Phosphorylase B"/>
    <property type="match status" value="2"/>
</dbReference>
<evidence type="ECO:0000313" key="4">
    <source>
        <dbReference type="EMBL" id="BAZ02144.1"/>
    </source>
</evidence>
<evidence type="ECO:0000256" key="1">
    <source>
        <dbReference type="ARBA" id="ARBA00022679"/>
    </source>
</evidence>
<dbReference type="InterPro" id="IPR001296">
    <property type="entry name" value="Glyco_trans_1"/>
</dbReference>
<dbReference type="GO" id="GO:0016757">
    <property type="term" value="F:glycosyltransferase activity"/>
    <property type="evidence" value="ECO:0007669"/>
    <property type="project" value="InterPro"/>
</dbReference>